<dbReference type="Proteomes" id="UP000050949">
    <property type="component" value="Unassembled WGS sequence"/>
</dbReference>
<dbReference type="OrthoDB" id="2290858at2"/>
<name>A0A0R1XAP8_9LACO</name>
<dbReference type="AlphaFoldDB" id="A0A0R1XAP8"/>
<protein>
    <submittedName>
        <fullName evidence="1">Uncharacterized protein</fullName>
    </submittedName>
</protein>
<sequence length="310" mass="36052">MNQSNLWNSGLIPFLKQSYEKRLDFFNVDQHDASRFIWAGDKHVQIFAIHVSYKESNSAYIVFARPSEESDTIVYKDARNSTLNYEFEQLVRDSERLAYVINKNVIPQRIADTIEPASLEMHFVSSRDAISHEWISRWVSNEYNQSRDLLEQRNQITPFPLSNQKIFVERLQFDKMVAAINNDQFTDEFNQCLIAYNDGYWFLCSVGLGTCIEHLLLLTLQNCHSETELQKQLGWDPTGTKYTSLMMKPPIKMSIRQAKYIRLLFAARNSVDHHNTGYTSKNLCDILLDGVANIFNDYFQPSMTDSKAQK</sequence>
<evidence type="ECO:0000313" key="1">
    <source>
        <dbReference type="EMBL" id="KRM27271.1"/>
    </source>
</evidence>
<reference evidence="1 2" key="1">
    <citation type="journal article" date="2015" name="Genome Announc.">
        <title>Expanding the biotechnology potential of lactobacilli through comparative genomics of 213 strains and associated genera.</title>
        <authorList>
            <person name="Sun Z."/>
            <person name="Harris H.M."/>
            <person name="McCann A."/>
            <person name="Guo C."/>
            <person name="Argimon S."/>
            <person name="Zhang W."/>
            <person name="Yang X."/>
            <person name="Jeffery I.B."/>
            <person name="Cooney J.C."/>
            <person name="Kagawa T.F."/>
            <person name="Liu W."/>
            <person name="Song Y."/>
            <person name="Salvetti E."/>
            <person name="Wrobel A."/>
            <person name="Rasinkangas P."/>
            <person name="Parkhill J."/>
            <person name="Rea M.C."/>
            <person name="O'Sullivan O."/>
            <person name="Ritari J."/>
            <person name="Douillard F.P."/>
            <person name="Paul Ross R."/>
            <person name="Yang R."/>
            <person name="Briner A.E."/>
            <person name="Felis G.E."/>
            <person name="de Vos W.M."/>
            <person name="Barrangou R."/>
            <person name="Klaenhammer T.R."/>
            <person name="Caufield P.W."/>
            <person name="Cui Y."/>
            <person name="Zhang H."/>
            <person name="O'Toole P.W."/>
        </authorList>
    </citation>
    <scope>NUCLEOTIDE SEQUENCE [LARGE SCALE GENOMIC DNA]</scope>
    <source>
        <strain evidence="1 2">DSM 16991</strain>
    </source>
</reference>
<evidence type="ECO:0000313" key="2">
    <source>
        <dbReference type="Proteomes" id="UP000050949"/>
    </source>
</evidence>
<dbReference type="RefSeq" id="WP_027828842.1">
    <property type="nucleotide sequence ID" value="NZ_AUEH01000030.1"/>
</dbReference>
<accession>A0A0R1XAP8</accession>
<gene>
    <name evidence="1" type="ORF">FC91_GL002709</name>
</gene>
<dbReference type="EMBL" id="AZFW01000052">
    <property type="protein sequence ID" value="KRM27271.1"/>
    <property type="molecule type" value="Genomic_DNA"/>
</dbReference>
<dbReference type="PATRIC" id="fig|1122147.4.peg.2792"/>
<proteinExistence type="predicted"/>
<organism evidence="1 2">
    <name type="scientific">Schleiferilactobacillus harbinensis DSM 16991</name>
    <dbReference type="NCBI Taxonomy" id="1122147"/>
    <lineage>
        <taxon>Bacteria</taxon>
        <taxon>Bacillati</taxon>
        <taxon>Bacillota</taxon>
        <taxon>Bacilli</taxon>
        <taxon>Lactobacillales</taxon>
        <taxon>Lactobacillaceae</taxon>
        <taxon>Schleiferilactobacillus</taxon>
    </lineage>
</organism>
<comment type="caution">
    <text evidence="1">The sequence shown here is derived from an EMBL/GenBank/DDBJ whole genome shotgun (WGS) entry which is preliminary data.</text>
</comment>